<dbReference type="InterPro" id="IPR002797">
    <property type="entry name" value="Polysacc_synth"/>
</dbReference>
<feature type="transmembrane region" description="Helical" evidence="6">
    <location>
        <begin position="104"/>
        <end position="129"/>
    </location>
</feature>
<keyword evidence="8" id="KW-1185">Reference proteome</keyword>
<dbReference type="PANTHER" id="PTHR30250:SF21">
    <property type="entry name" value="LIPID II FLIPPASE MURJ"/>
    <property type="match status" value="1"/>
</dbReference>
<feature type="transmembrane region" description="Helical" evidence="6">
    <location>
        <begin position="245"/>
        <end position="270"/>
    </location>
</feature>
<feature type="transmembrane region" description="Helical" evidence="6">
    <location>
        <begin position="411"/>
        <end position="430"/>
    </location>
</feature>
<feature type="transmembrane region" description="Helical" evidence="6">
    <location>
        <begin position="344"/>
        <end position="362"/>
    </location>
</feature>
<dbReference type="Pfam" id="PF01943">
    <property type="entry name" value="Polysacc_synt"/>
    <property type="match status" value="1"/>
</dbReference>
<evidence type="ECO:0000256" key="2">
    <source>
        <dbReference type="ARBA" id="ARBA00022475"/>
    </source>
</evidence>
<keyword evidence="4 6" id="KW-1133">Transmembrane helix</keyword>
<gene>
    <name evidence="7" type="ORF">JZO70_21385</name>
</gene>
<feature type="transmembrane region" description="Helical" evidence="6">
    <location>
        <begin position="467"/>
        <end position="485"/>
    </location>
</feature>
<feature type="transmembrane region" description="Helical" evidence="6">
    <location>
        <begin position="505"/>
        <end position="523"/>
    </location>
</feature>
<feature type="transmembrane region" description="Helical" evidence="6">
    <location>
        <begin position="306"/>
        <end position="323"/>
    </location>
</feature>
<evidence type="ECO:0000256" key="3">
    <source>
        <dbReference type="ARBA" id="ARBA00022692"/>
    </source>
</evidence>
<keyword evidence="3 6" id="KW-0812">Transmembrane</keyword>
<evidence type="ECO:0000256" key="6">
    <source>
        <dbReference type="SAM" id="Phobius"/>
    </source>
</evidence>
<comment type="subcellular location">
    <subcellularLocation>
        <location evidence="1">Cell membrane</location>
        <topology evidence="1">Multi-pass membrane protein</topology>
    </subcellularLocation>
</comment>
<dbReference type="EMBL" id="JAFREM010000041">
    <property type="protein sequence ID" value="MBO1308741.1"/>
    <property type="molecule type" value="Genomic_DNA"/>
</dbReference>
<evidence type="ECO:0000256" key="1">
    <source>
        <dbReference type="ARBA" id="ARBA00004651"/>
    </source>
</evidence>
<keyword evidence="5 6" id="KW-0472">Membrane</keyword>
<feature type="transmembrane region" description="Helical" evidence="6">
    <location>
        <begin position="436"/>
        <end position="455"/>
    </location>
</feature>
<dbReference type="RefSeq" id="WP_207675729.1">
    <property type="nucleotide sequence ID" value="NZ_JAFREM010000041.1"/>
</dbReference>
<keyword evidence="2" id="KW-1003">Cell membrane</keyword>
<feature type="transmembrane region" description="Helical" evidence="6">
    <location>
        <begin position="135"/>
        <end position="152"/>
    </location>
</feature>
<organism evidence="7 8">
    <name type="scientific">Candidatus Enterococcus moelleringii</name>
    <dbReference type="NCBI Taxonomy" id="2815325"/>
    <lineage>
        <taxon>Bacteria</taxon>
        <taxon>Bacillati</taxon>
        <taxon>Bacillota</taxon>
        <taxon>Bacilli</taxon>
        <taxon>Lactobacillales</taxon>
        <taxon>Enterococcaceae</taxon>
        <taxon>Enterococcus</taxon>
    </lineage>
</organism>
<feature type="transmembrane region" description="Helical" evidence="6">
    <location>
        <begin position="173"/>
        <end position="196"/>
    </location>
</feature>
<dbReference type="Proteomes" id="UP000664601">
    <property type="component" value="Unassembled WGS sequence"/>
</dbReference>
<evidence type="ECO:0000313" key="7">
    <source>
        <dbReference type="EMBL" id="MBO1308741.1"/>
    </source>
</evidence>
<feature type="transmembrane region" description="Helical" evidence="6">
    <location>
        <begin position="24"/>
        <end position="44"/>
    </location>
</feature>
<accession>A0ABS3LGI2</accession>
<name>A0ABS3LGI2_9ENTE</name>
<feature type="transmembrane region" description="Helical" evidence="6">
    <location>
        <begin position="382"/>
        <end position="402"/>
    </location>
</feature>
<protein>
    <submittedName>
        <fullName evidence="7">Polysaccharide biosynthesis C-terminal domain-containing protein</fullName>
    </submittedName>
</protein>
<sequence length="548" mass="61249">MEERKAAYRPVYHPQEKVIQQSSWLTSGTFYACLLGAVIIIPWYAWMGDQGNIANSYLDMSGTWFAIFGLVATAGLPSALAQQVEKYNAMSEYKTSQRLFARSLQINLGLGLLTAGAMFLLAPFLASISGGGEDLAVILRYMSAALIVFPVMRGLQGYYQGSQDLFPIGLSQLVWQVLQGIYLLVSSFFILLVFQANFRTAVIQSVFATFIGVAGALIMLLLFWQKEQQHLESLATRSLDKVESSIQVILWEGFLGAMPYVLVGAGLFVYKLMDQLTFIPVMAANTNYSETQLLNLYALFRANPDRVAIIVVAAAGALLLRYLPSLMERVAKQQKREVVRFISIHLQRFSFVMLPVIFWLLLNARSLYTLLYGANALGTRVLIVALITSFVAGFALVMAFLLQSLQQAKPALYYWLGGFVLKGLLQLPLIELLEVYGPYLATILGLVLTSALSYRKIKKTTKSNYQLAFRRFLLILGLVLAGWLLTLGVQQLSYRWLNPDSRLHALLICLITGLFNSGLYVYVTLKIRLAEKLLGAKAKSWRKTLRIK</sequence>
<evidence type="ECO:0000256" key="4">
    <source>
        <dbReference type="ARBA" id="ARBA00022989"/>
    </source>
</evidence>
<feature type="transmembrane region" description="Helical" evidence="6">
    <location>
        <begin position="202"/>
        <end position="224"/>
    </location>
</feature>
<evidence type="ECO:0000313" key="8">
    <source>
        <dbReference type="Proteomes" id="UP000664601"/>
    </source>
</evidence>
<comment type="caution">
    <text evidence="7">The sequence shown here is derived from an EMBL/GenBank/DDBJ whole genome shotgun (WGS) entry which is preliminary data.</text>
</comment>
<dbReference type="PROSITE" id="PS51257">
    <property type="entry name" value="PROKAR_LIPOPROTEIN"/>
    <property type="match status" value="1"/>
</dbReference>
<proteinExistence type="predicted"/>
<reference evidence="7 8" key="1">
    <citation type="submission" date="2021-03" db="EMBL/GenBank/DDBJ databases">
        <title>Enterococcal diversity collection.</title>
        <authorList>
            <person name="Gilmore M.S."/>
            <person name="Schwartzman J."/>
            <person name="Van Tyne D."/>
            <person name="Martin M."/>
            <person name="Earl A.M."/>
            <person name="Manson A.L."/>
            <person name="Straub T."/>
            <person name="Salamzade R."/>
            <person name="Saavedra J."/>
            <person name="Lebreton F."/>
            <person name="Prichula J."/>
            <person name="Schaufler K."/>
            <person name="Gaca A."/>
            <person name="Sgardioli B."/>
            <person name="Wagenaar J."/>
            <person name="Strong T."/>
        </authorList>
    </citation>
    <scope>NUCLEOTIDE SEQUENCE [LARGE SCALE GENOMIC DNA]</scope>
    <source>
        <strain evidence="7 8">669A</strain>
    </source>
</reference>
<feature type="transmembrane region" description="Helical" evidence="6">
    <location>
        <begin position="64"/>
        <end position="84"/>
    </location>
</feature>
<dbReference type="PANTHER" id="PTHR30250">
    <property type="entry name" value="PST FAMILY PREDICTED COLANIC ACID TRANSPORTER"/>
    <property type="match status" value="1"/>
</dbReference>
<dbReference type="InterPro" id="IPR050833">
    <property type="entry name" value="Poly_Biosynth_Transport"/>
</dbReference>
<evidence type="ECO:0000256" key="5">
    <source>
        <dbReference type="ARBA" id="ARBA00023136"/>
    </source>
</evidence>